<feature type="region of interest" description="Disordered" evidence="1">
    <location>
        <begin position="289"/>
        <end position="330"/>
    </location>
</feature>
<gene>
    <name evidence="2" type="ORF">HJC23_008062</name>
</gene>
<feature type="region of interest" description="Disordered" evidence="1">
    <location>
        <begin position="240"/>
        <end position="276"/>
    </location>
</feature>
<comment type="caution">
    <text evidence="2">The sequence shown here is derived from an EMBL/GenBank/DDBJ whole genome shotgun (WGS) entry which is preliminary data.</text>
</comment>
<dbReference type="EMBL" id="JABMIG020000401">
    <property type="protein sequence ID" value="KAL3779191.1"/>
    <property type="molecule type" value="Genomic_DNA"/>
</dbReference>
<name>A0ABD3NUL3_9STRA</name>
<dbReference type="PANTHER" id="PTHR31827">
    <property type="entry name" value="EMB|CAB89363.1"/>
    <property type="match status" value="1"/>
</dbReference>
<evidence type="ECO:0000313" key="3">
    <source>
        <dbReference type="Proteomes" id="UP001516023"/>
    </source>
</evidence>
<feature type="compositionally biased region" description="Polar residues" evidence="1">
    <location>
        <begin position="196"/>
        <end position="223"/>
    </location>
</feature>
<feature type="compositionally biased region" description="Polar residues" evidence="1">
    <location>
        <begin position="289"/>
        <end position="301"/>
    </location>
</feature>
<dbReference type="PANTHER" id="PTHR31827:SF1">
    <property type="entry name" value="EMB|CAB89363.1"/>
    <property type="match status" value="1"/>
</dbReference>
<sequence>MSLERVSLSDLANHEQLPDSSSHILHDVAAAPSHVNENDACIESIVQEAIAMADAEHHEDDSPKTKTDMMDHCNSLKESTPSEASELGLRSHHHSKGIHSNLTNTEQFVSMSDIFALLRTAELESRLNPAKASRLRHVIMEGANGACQGGSCCWMNVVFGVLCELIPAPVYAIGGASAGSLAGVPNDDVVEKACRDSSSPTMHQFSVQPTLPESQPHSGSRCNEVSGRLTGESISQVKNSTLASSEMPASVEEQCKPCTESDNKSPPVSNNKSYPENDDAVAALLDMKMSSQDSSDTNLSTTKKRKASTSHPSSEGPHKIPTTGAIYPHPFSPLKNPTLYRRTRCKAPSCPNNGSACPYHGHDIKICKISECTNRAVQGGVCSKHGARRPLCRVEGCTNQSKREGRCIKHGAMLGGCGKEGCGNRARSGGLCRKHGAK</sequence>
<protein>
    <recommendedName>
        <fullName evidence="4">WRKY transcription factor 19</fullName>
    </recommendedName>
</protein>
<evidence type="ECO:0000256" key="1">
    <source>
        <dbReference type="SAM" id="MobiDB-lite"/>
    </source>
</evidence>
<feature type="compositionally biased region" description="Basic and acidic residues" evidence="1">
    <location>
        <begin position="253"/>
        <end position="263"/>
    </location>
</feature>
<feature type="compositionally biased region" description="Polar residues" evidence="1">
    <location>
        <begin position="264"/>
        <end position="274"/>
    </location>
</feature>
<accession>A0ABD3NUL3</accession>
<feature type="region of interest" description="Disordered" evidence="1">
    <location>
        <begin position="193"/>
        <end position="226"/>
    </location>
</feature>
<organism evidence="2 3">
    <name type="scientific">Cyclotella cryptica</name>
    <dbReference type="NCBI Taxonomy" id="29204"/>
    <lineage>
        <taxon>Eukaryota</taxon>
        <taxon>Sar</taxon>
        <taxon>Stramenopiles</taxon>
        <taxon>Ochrophyta</taxon>
        <taxon>Bacillariophyta</taxon>
        <taxon>Coscinodiscophyceae</taxon>
        <taxon>Thalassiosirophycidae</taxon>
        <taxon>Stephanodiscales</taxon>
        <taxon>Stephanodiscaceae</taxon>
        <taxon>Cyclotella</taxon>
    </lineage>
</organism>
<proteinExistence type="predicted"/>
<evidence type="ECO:0000313" key="2">
    <source>
        <dbReference type="EMBL" id="KAL3779191.1"/>
    </source>
</evidence>
<dbReference type="AlphaFoldDB" id="A0ABD3NUL3"/>
<evidence type="ECO:0008006" key="4">
    <source>
        <dbReference type="Google" id="ProtNLM"/>
    </source>
</evidence>
<keyword evidence="3" id="KW-1185">Reference proteome</keyword>
<dbReference type="Proteomes" id="UP001516023">
    <property type="component" value="Unassembled WGS sequence"/>
</dbReference>
<reference evidence="2 3" key="1">
    <citation type="journal article" date="2020" name="G3 (Bethesda)">
        <title>Improved Reference Genome for Cyclotella cryptica CCMP332, a Model for Cell Wall Morphogenesis, Salinity Adaptation, and Lipid Production in Diatoms (Bacillariophyta).</title>
        <authorList>
            <person name="Roberts W.R."/>
            <person name="Downey K.M."/>
            <person name="Ruck E.C."/>
            <person name="Traller J.C."/>
            <person name="Alverson A.J."/>
        </authorList>
    </citation>
    <scope>NUCLEOTIDE SEQUENCE [LARGE SCALE GENOMIC DNA]</scope>
    <source>
        <strain evidence="2 3">CCMP332</strain>
    </source>
</reference>